<feature type="domain" description="ABC transporter" evidence="4">
    <location>
        <begin position="91"/>
        <end position="321"/>
    </location>
</feature>
<keyword evidence="2" id="KW-0547">Nucleotide-binding</keyword>
<dbReference type="SUPFAM" id="SSF50331">
    <property type="entry name" value="MOP-like"/>
    <property type="match status" value="1"/>
</dbReference>
<dbReference type="PROSITE" id="PS00211">
    <property type="entry name" value="ABC_TRANSPORTER_1"/>
    <property type="match status" value="1"/>
</dbReference>
<organism evidence="5 6">
    <name type="scientific">Pseudomonas marginalis pv. marginalis</name>
    <dbReference type="NCBI Taxonomy" id="97473"/>
    <lineage>
        <taxon>Bacteria</taxon>
        <taxon>Pseudomonadati</taxon>
        <taxon>Pseudomonadota</taxon>
        <taxon>Gammaproteobacteria</taxon>
        <taxon>Pseudomonadales</taxon>
        <taxon>Pseudomonadaceae</taxon>
        <taxon>Pseudomonas</taxon>
    </lineage>
</organism>
<dbReference type="InterPro" id="IPR027417">
    <property type="entry name" value="P-loop_NTPase"/>
</dbReference>
<comment type="caution">
    <text evidence="5">The sequence shown here is derived from an EMBL/GenBank/DDBJ whole genome shotgun (WGS) entry which is preliminary data.</text>
</comment>
<keyword evidence="6" id="KW-1185">Reference proteome</keyword>
<dbReference type="EMBL" id="RBQF01000105">
    <property type="protein sequence ID" value="RMP11420.1"/>
    <property type="molecule type" value="Genomic_DNA"/>
</dbReference>
<proteinExistence type="predicted"/>
<dbReference type="AlphaFoldDB" id="A0A3M4AYG9"/>
<reference evidence="5 6" key="1">
    <citation type="submission" date="2018-08" db="EMBL/GenBank/DDBJ databases">
        <title>Recombination of ecologically and evolutionarily significant loci maintains genetic cohesion in the Pseudomonas syringae species complex.</title>
        <authorList>
            <person name="Dillon M."/>
            <person name="Thakur S."/>
            <person name="Almeida R.N.D."/>
            <person name="Weir B.S."/>
            <person name="Guttman D.S."/>
        </authorList>
    </citation>
    <scope>NUCLEOTIDE SEQUENCE [LARGE SCALE GENOMIC DNA]</scope>
    <source>
        <strain evidence="5 6">ICMP 3555</strain>
    </source>
</reference>
<evidence type="ECO:0000313" key="6">
    <source>
        <dbReference type="Proteomes" id="UP000276587"/>
    </source>
</evidence>
<dbReference type="GO" id="GO:0016887">
    <property type="term" value="F:ATP hydrolysis activity"/>
    <property type="evidence" value="ECO:0007669"/>
    <property type="project" value="InterPro"/>
</dbReference>
<dbReference type="InterPro" id="IPR013611">
    <property type="entry name" value="Transp-assoc_OB_typ2"/>
</dbReference>
<dbReference type="InterPro" id="IPR003593">
    <property type="entry name" value="AAA+_ATPase"/>
</dbReference>
<dbReference type="InterPro" id="IPR017871">
    <property type="entry name" value="ABC_transporter-like_CS"/>
</dbReference>
<dbReference type="Pfam" id="PF08402">
    <property type="entry name" value="TOBE_2"/>
    <property type="match status" value="1"/>
</dbReference>
<evidence type="ECO:0000313" key="5">
    <source>
        <dbReference type="EMBL" id="RMP11420.1"/>
    </source>
</evidence>
<evidence type="ECO:0000256" key="2">
    <source>
        <dbReference type="ARBA" id="ARBA00022741"/>
    </source>
</evidence>
<dbReference type="GO" id="GO:0005524">
    <property type="term" value="F:ATP binding"/>
    <property type="evidence" value="ECO:0007669"/>
    <property type="project" value="UniProtKB-KW"/>
</dbReference>
<dbReference type="Proteomes" id="UP000276587">
    <property type="component" value="Unassembled WGS sequence"/>
</dbReference>
<dbReference type="SMART" id="SM00382">
    <property type="entry name" value="AAA"/>
    <property type="match status" value="1"/>
</dbReference>
<sequence length="416" mass="45797">MAGGDPGGAAEPAQRPDGGAVAVVLVPVRRVRVRQHPGGYPLRNPAGVPEQHAQQQRPLHQRRRDFLFLLCAGADLGRQYLEQGQKPMSFVSVQHLQKGYAGTPVFSDINCEIAKGEFVTLLGPSGCGKSTLLRCIAGLTSVDSGQILLDGQDIVPLSPQKRHIGMVFQSYALFPNMTVEQNVAFGLRMQKVNADDSHKRVQEVLQLVELKDLAGRYPHQMSGGQCQRVALARSLVTRPRLLLLDEPLSALDARIRKHLREQIRQIQRELGLTTIFVTHDQEEALTMSDRIFLMNQGKIVQSGDAETLYTAPVDVFAAGFIGNYNLLDADKATQLLQRPINSRIAIRPEAIELSRNGELDALVRSHSLLGNVIRYRIEARGVELVVDVLNRSADDLHKDGQRLALSIDPSALCEVA</sequence>
<dbReference type="InterPro" id="IPR050093">
    <property type="entry name" value="ABC_SmlMolc_Importer"/>
</dbReference>
<dbReference type="SUPFAM" id="SSF52540">
    <property type="entry name" value="P-loop containing nucleoside triphosphate hydrolases"/>
    <property type="match status" value="1"/>
</dbReference>
<keyword evidence="1" id="KW-0813">Transport</keyword>
<dbReference type="GO" id="GO:0043190">
    <property type="term" value="C:ATP-binding cassette (ABC) transporter complex"/>
    <property type="evidence" value="ECO:0007669"/>
    <property type="project" value="InterPro"/>
</dbReference>
<dbReference type="GO" id="GO:0022857">
    <property type="term" value="F:transmembrane transporter activity"/>
    <property type="evidence" value="ECO:0007669"/>
    <property type="project" value="InterPro"/>
</dbReference>
<dbReference type="FunFam" id="3.40.50.300:FF:002690">
    <property type="entry name" value="Spermidine/putrescine ABC transporter ATP-binding protein"/>
    <property type="match status" value="1"/>
</dbReference>
<dbReference type="PROSITE" id="PS50893">
    <property type="entry name" value="ABC_TRANSPORTER_2"/>
    <property type="match status" value="1"/>
</dbReference>
<dbReference type="InterPro" id="IPR008995">
    <property type="entry name" value="Mo/tungstate-bd_C_term_dom"/>
</dbReference>
<evidence type="ECO:0000256" key="1">
    <source>
        <dbReference type="ARBA" id="ARBA00022448"/>
    </source>
</evidence>
<dbReference type="PANTHER" id="PTHR42781">
    <property type="entry name" value="SPERMIDINE/PUTRESCINE IMPORT ATP-BINDING PROTEIN POTA"/>
    <property type="match status" value="1"/>
</dbReference>
<evidence type="ECO:0000259" key="4">
    <source>
        <dbReference type="PROSITE" id="PS50893"/>
    </source>
</evidence>
<evidence type="ECO:0000256" key="3">
    <source>
        <dbReference type="ARBA" id="ARBA00022840"/>
    </source>
</evidence>
<dbReference type="Pfam" id="PF00005">
    <property type="entry name" value="ABC_tran"/>
    <property type="match status" value="1"/>
</dbReference>
<protein>
    <recommendedName>
        <fullName evidence="4">ABC transporter domain-containing protein</fullName>
    </recommendedName>
</protein>
<dbReference type="Gene3D" id="3.40.50.300">
    <property type="entry name" value="P-loop containing nucleotide triphosphate hydrolases"/>
    <property type="match status" value="1"/>
</dbReference>
<keyword evidence="3" id="KW-0067">ATP-binding</keyword>
<accession>A0A3M4AYG9</accession>
<name>A0A3M4AYG9_PSEMA</name>
<gene>
    <name evidence="5" type="ORF">ALQ29_05026</name>
</gene>
<dbReference type="InterPro" id="IPR003439">
    <property type="entry name" value="ABC_transporter-like_ATP-bd"/>
</dbReference>
<dbReference type="PANTHER" id="PTHR42781:SF4">
    <property type="entry name" value="SPERMIDINE_PUTRESCINE IMPORT ATP-BINDING PROTEIN POTA"/>
    <property type="match status" value="1"/>
</dbReference>